<evidence type="ECO:0000256" key="4">
    <source>
        <dbReference type="ARBA" id="ARBA00022728"/>
    </source>
</evidence>
<dbReference type="Proteomes" id="UP000077202">
    <property type="component" value="Unassembled WGS sequence"/>
</dbReference>
<evidence type="ECO:0000313" key="11">
    <source>
        <dbReference type="EMBL" id="OAE30120.1"/>
    </source>
</evidence>
<feature type="compositionally biased region" description="Basic and acidic residues" evidence="9">
    <location>
        <begin position="285"/>
        <end position="400"/>
    </location>
</feature>
<proteinExistence type="inferred from homology"/>
<gene>
    <name evidence="11" type="ORF">AXG93_1112s1380</name>
</gene>
<evidence type="ECO:0000256" key="7">
    <source>
        <dbReference type="ARBA" id="ARBA00023242"/>
    </source>
</evidence>
<dbReference type="GO" id="GO:0005684">
    <property type="term" value="C:U2-type spliceosomal complex"/>
    <property type="evidence" value="ECO:0007669"/>
    <property type="project" value="TreeGrafter"/>
</dbReference>
<dbReference type="Pfam" id="PF12542">
    <property type="entry name" value="CWC25"/>
    <property type="match status" value="1"/>
</dbReference>
<protein>
    <recommendedName>
        <fullName evidence="10">CBF1-interacting co-repressor CIR N-terminal domain-containing protein</fullName>
    </recommendedName>
</protein>
<dbReference type="InterPro" id="IPR019339">
    <property type="entry name" value="CIR_N_dom"/>
</dbReference>
<dbReference type="Pfam" id="PF10197">
    <property type="entry name" value="Cir_N"/>
    <property type="match status" value="1"/>
</dbReference>
<dbReference type="AlphaFoldDB" id="A0A176WAH2"/>
<evidence type="ECO:0000256" key="6">
    <source>
        <dbReference type="ARBA" id="ARBA00023187"/>
    </source>
</evidence>
<organism evidence="11 12">
    <name type="scientific">Marchantia polymorpha subsp. ruderalis</name>
    <dbReference type="NCBI Taxonomy" id="1480154"/>
    <lineage>
        <taxon>Eukaryota</taxon>
        <taxon>Viridiplantae</taxon>
        <taxon>Streptophyta</taxon>
        <taxon>Embryophyta</taxon>
        <taxon>Marchantiophyta</taxon>
        <taxon>Marchantiopsida</taxon>
        <taxon>Marchantiidae</taxon>
        <taxon>Marchantiales</taxon>
        <taxon>Marchantiaceae</taxon>
        <taxon>Marchantia</taxon>
    </lineage>
</organism>
<evidence type="ECO:0000259" key="10">
    <source>
        <dbReference type="SMART" id="SM01083"/>
    </source>
</evidence>
<keyword evidence="4" id="KW-0747">Spliceosome</keyword>
<comment type="caution">
    <text evidence="11">The sequence shown here is derived from an EMBL/GenBank/DDBJ whole genome shotgun (WGS) entry which is preliminary data.</text>
</comment>
<feature type="compositionally biased region" description="Basic residues" evidence="9">
    <location>
        <begin position="193"/>
        <end position="206"/>
    </location>
</feature>
<feature type="compositionally biased region" description="Basic and acidic residues" evidence="9">
    <location>
        <begin position="94"/>
        <end position="107"/>
    </location>
</feature>
<evidence type="ECO:0000256" key="5">
    <source>
        <dbReference type="ARBA" id="ARBA00023054"/>
    </source>
</evidence>
<sequence>MALKFLNKKGWHTGSLRNLENVWKAEQKHEAEQKKLEELKVQIHKEREAEELRQQYQAAGLAPKQDRLEFLYDSGAGPSTNKPAEDYNAQRASVESKSDNKPAKPGEKIGVAIPGALFSSETNVVSANDKWRKIHSDPLYLIKQQELAALERIRKNPVKMEMLANQVRQRLKPGKDKEEEDDDDDPDNDDGKHRKKRKKDHKNGKKRDRDYKHEKKVERDGKEKKKNRSDKHRKRRGASDSESSESESGARLSKRRVETDHRIDREAGPDRRSKMSTRDGSPYTRRKEERREREGDMNDDRLGREADVGDRYRENNRPSENYHDRNDRSRKSEIERKSTREYDRDYRSSMDHENGDYKQREAFGREERHSRSFSEHDRSGKSHNVSDNRSRTYERDDRPRKDWPEKRVVHTGVCKVALCQPSGAFLIVNYAEYATFYEVYLAVVVDHRGRYGLPVLSTGRNGISMKTFIAACDRMSFTVGCVTRSTAWGSSSCAAS</sequence>
<dbReference type="GO" id="GO:0000398">
    <property type="term" value="P:mRNA splicing, via spliceosome"/>
    <property type="evidence" value="ECO:0007669"/>
    <property type="project" value="TreeGrafter"/>
</dbReference>
<feature type="coiled-coil region" evidence="8">
    <location>
        <begin position="22"/>
        <end position="49"/>
    </location>
</feature>
<keyword evidence="7" id="KW-0539">Nucleus</keyword>
<dbReference type="PANTHER" id="PTHR16196:SF0">
    <property type="entry name" value="PRE-MRNA-SPLICING FACTOR CWC25 HOMOLOG"/>
    <property type="match status" value="1"/>
</dbReference>
<feature type="compositionally biased region" description="Basic and acidic residues" evidence="9">
    <location>
        <begin position="207"/>
        <end position="223"/>
    </location>
</feature>
<evidence type="ECO:0000256" key="9">
    <source>
        <dbReference type="SAM" id="MobiDB-lite"/>
    </source>
</evidence>
<evidence type="ECO:0000256" key="2">
    <source>
        <dbReference type="ARBA" id="ARBA00006695"/>
    </source>
</evidence>
<dbReference type="InterPro" id="IPR022209">
    <property type="entry name" value="CWC25"/>
</dbReference>
<evidence type="ECO:0000256" key="8">
    <source>
        <dbReference type="SAM" id="Coils"/>
    </source>
</evidence>
<feature type="region of interest" description="Disordered" evidence="9">
    <location>
        <begin position="154"/>
        <end position="400"/>
    </location>
</feature>
<keyword evidence="5 8" id="KW-0175">Coiled coil</keyword>
<evidence type="ECO:0000256" key="1">
    <source>
        <dbReference type="ARBA" id="ARBA00004123"/>
    </source>
</evidence>
<reference evidence="11" key="1">
    <citation type="submission" date="2016-03" db="EMBL/GenBank/DDBJ databases">
        <title>Mechanisms controlling the formation of the plant cell surface in tip-growing cells are functionally conserved among land plants.</title>
        <authorList>
            <person name="Honkanen S."/>
            <person name="Jones V.A."/>
            <person name="Morieri G."/>
            <person name="Champion C."/>
            <person name="Hetherington A.J."/>
            <person name="Kelly S."/>
            <person name="Saint-Marcoux D."/>
            <person name="Proust H."/>
            <person name="Prescott H."/>
            <person name="Dolan L."/>
        </authorList>
    </citation>
    <scope>NUCLEOTIDE SEQUENCE [LARGE SCALE GENOMIC DNA]</scope>
    <source>
        <tissue evidence="11">Whole gametophyte</tissue>
    </source>
</reference>
<keyword evidence="12" id="KW-1185">Reference proteome</keyword>
<evidence type="ECO:0000256" key="3">
    <source>
        <dbReference type="ARBA" id="ARBA00022664"/>
    </source>
</evidence>
<feature type="compositionally biased region" description="Acidic residues" evidence="9">
    <location>
        <begin position="178"/>
        <end position="188"/>
    </location>
</feature>
<dbReference type="InterPro" id="IPR051376">
    <property type="entry name" value="CWC25_splicing_factor"/>
</dbReference>
<keyword evidence="6" id="KW-0508">mRNA splicing</keyword>
<dbReference type="PANTHER" id="PTHR16196">
    <property type="entry name" value="CELL CYCLE CONTROL PROTEIN CWF25"/>
    <property type="match status" value="1"/>
</dbReference>
<name>A0A176WAH2_MARPO</name>
<feature type="compositionally biased region" description="Basic residues" evidence="9">
    <location>
        <begin position="224"/>
        <end position="236"/>
    </location>
</feature>
<keyword evidence="3" id="KW-0507">mRNA processing</keyword>
<feature type="compositionally biased region" description="Basic and acidic residues" evidence="9">
    <location>
        <begin position="255"/>
        <end position="277"/>
    </location>
</feature>
<comment type="similarity">
    <text evidence="2">Belongs to the CWC25 family.</text>
</comment>
<accession>A0A176WAH2</accession>
<dbReference type="EMBL" id="LVLJ01001367">
    <property type="protein sequence ID" value="OAE30120.1"/>
    <property type="molecule type" value="Genomic_DNA"/>
</dbReference>
<dbReference type="SMART" id="SM01083">
    <property type="entry name" value="Cir_N"/>
    <property type="match status" value="1"/>
</dbReference>
<evidence type="ECO:0000313" key="12">
    <source>
        <dbReference type="Proteomes" id="UP000077202"/>
    </source>
</evidence>
<feature type="domain" description="CBF1-interacting co-repressor CIR N-terminal" evidence="10">
    <location>
        <begin position="10"/>
        <end position="46"/>
    </location>
</feature>
<comment type="subcellular location">
    <subcellularLocation>
        <location evidence="1">Nucleus</location>
    </subcellularLocation>
</comment>
<feature type="region of interest" description="Disordered" evidence="9">
    <location>
        <begin position="72"/>
        <end position="111"/>
    </location>
</feature>